<evidence type="ECO:0000313" key="3">
    <source>
        <dbReference type="Proteomes" id="UP000216991"/>
    </source>
</evidence>
<dbReference type="InterPro" id="IPR018673">
    <property type="entry name" value="DUF2141"/>
</dbReference>
<keyword evidence="1" id="KW-0732">Signal</keyword>
<feature type="signal peptide" evidence="1">
    <location>
        <begin position="1"/>
        <end position="24"/>
    </location>
</feature>
<protein>
    <recommendedName>
        <fullName evidence="4">DUF2141 domain-containing protein</fullName>
    </recommendedName>
</protein>
<gene>
    <name evidence="2" type="ORF">CHU93_03735</name>
</gene>
<dbReference type="EMBL" id="NOXT01000082">
    <property type="protein sequence ID" value="OYQ32022.1"/>
    <property type="molecule type" value="Genomic_DNA"/>
</dbReference>
<dbReference type="AlphaFoldDB" id="A0A255YS39"/>
<evidence type="ECO:0000256" key="1">
    <source>
        <dbReference type="SAM" id="SignalP"/>
    </source>
</evidence>
<dbReference type="Gene3D" id="2.60.40.10">
    <property type="entry name" value="Immunoglobulins"/>
    <property type="match status" value="1"/>
</dbReference>
<accession>A0A255YS39</accession>
<name>A0A255YS39_9SPHN</name>
<dbReference type="Pfam" id="PF09912">
    <property type="entry name" value="DUF2141"/>
    <property type="match status" value="1"/>
</dbReference>
<proteinExistence type="predicted"/>
<dbReference type="RefSeq" id="WP_094472819.1">
    <property type="nucleotide sequence ID" value="NZ_NOXT01000082.1"/>
</dbReference>
<comment type="caution">
    <text evidence="2">The sequence shown here is derived from an EMBL/GenBank/DDBJ whole genome shotgun (WGS) entry which is preliminary data.</text>
</comment>
<evidence type="ECO:0000313" key="2">
    <source>
        <dbReference type="EMBL" id="OYQ32022.1"/>
    </source>
</evidence>
<organism evidence="2 3">
    <name type="scientific">Sandarakinorhabdus cyanobacteriorum</name>
    <dbReference type="NCBI Taxonomy" id="1981098"/>
    <lineage>
        <taxon>Bacteria</taxon>
        <taxon>Pseudomonadati</taxon>
        <taxon>Pseudomonadota</taxon>
        <taxon>Alphaproteobacteria</taxon>
        <taxon>Sphingomonadales</taxon>
        <taxon>Sphingosinicellaceae</taxon>
        <taxon>Sandarakinorhabdus</taxon>
    </lineage>
</organism>
<evidence type="ECO:0008006" key="4">
    <source>
        <dbReference type="Google" id="ProtNLM"/>
    </source>
</evidence>
<keyword evidence="3" id="KW-1185">Reference proteome</keyword>
<dbReference type="InterPro" id="IPR013783">
    <property type="entry name" value="Ig-like_fold"/>
</dbReference>
<dbReference type="OrthoDB" id="9788332at2"/>
<sequence>MTLNRLLTVALLALAPLAAAPAAAEGPATLTVTFTVTDAPTGQIMLSLYDNEAAHDRGGKPVAQAAVPVQQGQAVATSPGLAPGRYAIKAFHDIDGDGKMGMTPFGMPTEPFAFSNNAQAVGGPAPWSASNFAVDGPAAATSITIR</sequence>
<feature type="chain" id="PRO_5013033353" description="DUF2141 domain-containing protein" evidence="1">
    <location>
        <begin position="25"/>
        <end position="146"/>
    </location>
</feature>
<dbReference type="Proteomes" id="UP000216991">
    <property type="component" value="Unassembled WGS sequence"/>
</dbReference>
<reference evidence="2 3" key="1">
    <citation type="submission" date="2017-07" db="EMBL/GenBank/DDBJ databases">
        <title>Sandarakinorhabdus cyanobacteriorum sp. nov., a novel bacterium isolated from cyanobacterial aggregates in a eutrophic lake.</title>
        <authorList>
            <person name="Cai H."/>
        </authorList>
    </citation>
    <scope>NUCLEOTIDE SEQUENCE [LARGE SCALE GENOMIC DNA]</scope>
    <source>
        <strain evidence="2 3">TH057</strain>
    </source>
</reference>